<reference evidence="8 9" key="1">
    <citation type="submission" date="2019-12" db="EMBL/GenBank/DDBJ databases">
        <authorList>
            <person name="Li M."/>
        </authorList>
    </citation>
    <scope>NUCLEOTIDE SEQUENCE [LARGE SCALE GENOMIC DNA]</scope>
    <source>
        <strain evidence="8 9">GBMRC 2046</strain>
    </source>
</reference>
<dbReference type="EMBL" id="WUMV01000001">
    <property type="protein sequence ID" value="MXN63856.1"/>
    <property type="molecule type" value="Genomic_DNA"/>
</dbReference>
<evidence type="ECO:0000313" key="9">
    <source>
        <dbReference type="Proteomes" id="UP000433101"/>
    </source>
</evidence>
<feature type="transmembrane region" description="Helical" evidence="6">
    <location>
        <begin position="80"/>
        <end position="97"/>
    </location>
</feature>
<dbReference type="PANTHER" id="PTHR43840:SF15">
    <property type="entry name" value="MITOCHONDRIAL METAL TRANSPORTER 1-RELATED"/>
    <property type="match status" value="1"/>
</dbReference>
<dbReference type="Proteomes" id="UP000433101">
    <property type="component" value="Unassembled WGS sequence"/>
</dbReference>
<proteinExistence type="predicted"/>
<sequence length="309" mass="33280">MKNSVAIEKRALNIAKWANLVMGFAGIIGAIASRSDALLVDGLYSAVNFLSAIVAGRIAERVGRPPDRTRPWGYGFEETVYVTFRSLTLIGILLFAALSSGGKIAAFATGGAIPELIYTPILIYSVMMVLICASLAAYHHWAYIKSGKTSSILKTEGKAAAIDGAISLGTGIVLLSLPLLETTLLGPYIPIGDALVVLVITLIIFWQPLSILRGAIAELIGASAPAKIVRMVSRIARELASEHEFRFLRVAVQRAGRSHFVVVYIDPLRAIHACEVDDFWRMANARLTDGIGPVQMEVVVTEISEFTGQ</sequence>
<keyword evidence="5 6" id="KW-0472">Membrane</keyword>
<dbReference type="Gene3D" id="1.20.1510.10">
    <property type="entry name" value="Cation efflux protein transmembrane domain"/>
    <property type="match status" value="1"/>
</dbReference>
<dbReference type="PANTHER" id="PTHR43840">
    <property type="entry name" value="MITOCHONDRIAL METAL TRANSPORTER 1-RELATED"/>
    <property type="match status" value="1"/>
</dbReference>
<feature type="domain" description="Cation efflux protein transmembrane" evidence="7">
    <location>
        <begin position="15"/>
        <end position="220"/>
    </location>
</feature>
<keyword evidence="4 6" id="KW-1133">Transmembrane helix</keyword>
<evidence type="ECO:0000256" key="5">
    <source>
        <dbReference type="ARBA" id="ARBA00023136"/>
    </source>
</evidence>
<feature type="transmembrane region" description="Helical" evidence="6">
    <location>
        <begin position="117"/>
        <end position="138"/>
    </location>
</feature>
<dbReference type="InterPro" id="IPR050291">
    <property type="entry name" value="CDF_Transporter"/>
</dbReference>
<dbReference type="GO" id="GO:0016020">
    <property type="term" value="C:membrane"/>
    <property type="evidence" value="ECO:0007669"/>
    <property type="project" value="UniProtKB-SubCell"/>
</dbReference>
<evidence type="ECO:0000256" key="1">
    <source>
        <dbReference type="ARBA" id="ARBA00004141"/>
    </source>
</evidence>
<organism evidence="8 9">
    <name type="scientific">Stappia sediminis</name>
    <dbReference type="NCBI Taxonomy" id="2692190"/>
    <lineage>
        <taxon>Bacteria</taxon>
        <taxon>Pseudomonadati</taxon>
        <taxon>Pseudomonadota</taxon>
        <taxon>Alphaproteobacteria</taxon>
        <taxon>Hyphomicrobiales</taxon>
        <taxon>Stappiaceae</taxon>
        <taxon>Stappia</taxon>
    </lineage>
</organism>
<dbReference type="AlphaFoldDB" id="A0A7X3S6C9"/>
<keyword evidence="2" id="KW-0813">Transport</keyword>
<dbReference type="InterPro" id="IPR027469">
    <property type="entry name" value="Cation_efflux_TMD_sf"/>
</dbReference>
<keyword evidence="3 6" id="KW-0812">Transmembrane</keyword>
<dbReference type="InterPro" id="IPR058533">
    <property type="entry name" value="Cation_efflux_TM"/>
</dbReference>
<evidence type="ECO:0000256" key="3">
    <source>
        <dbReference type="ARBA" id="ARBA00022692"/>
    </source>
</evidence>
<evidence type="ECO:0000256" key="2">
    <source>
        <dbReference type="ARBA" id="ARBA00022448"/>
    </source>
</evidence>
<feature type="transmembrane region" description="Helical" evidence="6">
    <location>
        <begin position="159"/>
        <end position="179"/>
    </location>
</feature>
<dbReference type="GO" id="GO:0008324">
    <property type="term" value="F:monoatomic cation transmembrane transporter activity"/>
    <property type="evidence" value="ECO:0007669"/>
    <property type="project" value="InterPro"/>
</dbReference>
<evidence type="ECO:0000259" key="7">
    <source>
        <dbReference type="Pfam" id="PF01545"/>
    </source>
</evidence>
<dbReference type="Pfam" id="PF01545">
    <property type="entry name" value="Cation_efflux"/>
    <property type="match status" value="1"/>
</dbReference>
<keyword evidence="9" id="KW-1185">Reference proteome</keyword>
<evidence type="ECO:0000256" key="6">
    <source>
        <dbReference type="SAM" id="Phobius"/>
    </source>
</evidence>
<comment type="subcellular location">
    <subcellularLocation>
        <location evidence="1">Membrane</location>
        <topology evidence="1">Multi-pass membrane protein</topology>
    </subcellularLocation>
</comment>
<gene>
    <name evidence="8" type="ORF">GR183_02975</name>
</gene>
<feature type="transmembrane region" description="Helical" evidence="6">
    <location>
        <begin position="38"/>
        <end position="59"/>
    </location>
</feature>
<feature type="transmembrane region" description="Helical" evidence="6">
    <location>
        <begin position="12"/>
        <end position="32"/>
    </location>
</feature>
<evidence type="ECO:0000313" key="8">
    <source>
        <dbReference type="EMBL" id="MXN63856.1"/>
    </source>
</evidence>
<name>A0A7X3S6C9_9HYPH</name>
<protein>
    <submittedName>
        <fullName evidence="8">Cation transporter</fullName>
    </submittedName>
</protein>
<dbReference type="SUPFAM" id="SSF161111">
    <property type="entry name" value="Cation efflux protein transmembrane domain-like"/>
    <property type="match status" value="1"/>
</dbReference>
<evidence type="ECO:0000256" key="4">
    <source>
        <dbReference type="ARBA" id="ARBA00022989"/>
    </source>
</evidence>
<comment type="caution">
    <text evidence="8">The sequence shown here is derived from an EMBL/GenBank/DDBJ whole genome shotgun (WGS) entry which is preliminary data.</text>
</comment>
<accession>A0A7X3S6C9</accession>
<feature type="transmembrane region" description="Helical" evidence="6">
    <location>
        <begin position="185"/>
        <end position="206"/>
    </location>
</feature>